<organism evidence="1 2">
    <name type="scientific">Georgenia halotolerans</name>
    <dbReference type="NCBI Taxonomy" id="3028317"/>
    <lineage>
        <taxon>Bacteria</taxon>
        <taxon>Bacillati</taxon>
        <taxon>Actinomycetota</taxon>
        <taxon>Actinomycetes</taxon>
        <taxon>Micrococcales</taxon>
        <taxon>Bogoriellaceae</taxon>
        <taxon>Georgenia</taxon>
    </lineage>
</organism>
<name>A0ABT5TXL4_9MICO</name>
<keyword evidence="2" id="KW-1185">Reference proteome</keyword>
<accession>A0ABT5TXL4</accession>
<dbReference type="EMBL" id="JARACI010000981">
    <property type="protein sequence ID" value="MDD9206810.1"/>
    <property type="molecule type" value="Genomic_DNA"/>
</dbReference>
<dbReference type="Proteomes" id="UP001165561">
    <property type="component" value="Unassembled WGS sequence"/>
</dbReference>
<feature type="non-terminal residue" evidence="1">
    <location>
        <position position="1"/>
    </location>
</feature>
<sequence>VGAGAEYAHAHSIGFSEDLGLSRYDAVFGGYLADSLLKGVWVPKRTPGSFAQIVTPVTVDRAGRTRPLELASGPPFSGPILAEVSERRRAHLSHLGTLRPTSASEWFYLWPATMRSTMPNYFASRRLFRSYEPYMASDVVRAAATIPQEWKINRDVYQRAVRPFLHQTRWLPHAEGRLPYFPWWVNGFAELPARGARLARAATRRAPRIDGPWTDWEAMARSASWVALTDRLAADLGDRPFPGTTRALGDLARDGSLRFDVRRNVLQAGLVLTRAGWRDDP</sequence>
<gene>
    <name evidence="1" type="ORF">PU560_10075</name>
</gene>
<proteinExistence type="predicted"/>
<comment type="caution">
    <text evidence="1">The sequence shown here is derived from an EMBL/GenBank/DDBJ whole genome shotgun (WGS) entry which is preliminary data.</text>
</comment>
<reference evidence="1" key="1">
    <citation type="submission" date="2023-02" db="EMBL/GenBank/DDBJ databases">
        <title>Georgenia sp.10Sc9-8, isolated from a soil sample collected from the Taklamakan desert.</title>
        <authorList>
            <person name="Liu S."/>
        </authorList>
    </citation>
    <scope>NUCLEOTIDE SEQUENCE</scope>
    <source>
        <strain evidence="1">10Sc9-8</strain>
    </source>
</reference>
<evidence type="ECO:0000313" key="1">
    <source>
        <dbReference type="EMBL" id="MDD9206810.1"/>
    </source>
</evidence>
<protein>
    <submittedName>
        <fullName evidence="1">Uncharacterized protein</fullName>
    </submittedName>
</protein>
<evidence type="ECO:0000313" key="2">
    <source>
        <dbReference type="Proteomes" id="UP001165561"/>
    </source>
</evidence>